<evidence type="ECO:0000256" key="1">
    <source>
        <dbReference type="SAM" id="SignalP"/>
    </source>
</evidence>
<reference evidence="3" key="1">
    <citation type="journal article" date="2023" name="Commun. Biol.">
        <title>Genome analysis of Parmales, the sister group of diatoms, reveals the evolutionary specialization of diatoms from phago-mixotrophs to photoautotrophs.</title>
        <authorList>
            <person name="Ban H."/>
            <person name="Sato S."/>
            <person name="Yoshikawa S."/>
            <person name="Yamada K."/>
            <person name="Nakamura Y."/>
            <person name="Ichinomiya M."/>
            <person name="Sato N."/>
            <person name="Blanc-Mathieu R."/>
            <person name="Endo H."/>
            <person name="Kuwata A."/>
            <person name="Ogata H."/>
        </authorList>
    </citation>
    <scope>NUCLEOTIDE SEQUENCE [LARGE SCALE GENOMIC DNA]</scope>
</reference>
<comment type="caution">
    <text evidence="2">The sequence shown here is derived from an EMBL/GenBank/DDBJ whole genome shotgun (WGS) entry which is preliminary data.</text>
</comment>
<accession>A0A9W7A0M3</accession>
<organism evidence="2 3">
    <name type="scientific">Triparma laevis f. inornata</name>
    <dbReference type="NCBI Taxonomy" id="1714386"/>
    <lineage>
        <taxon>Eukaryota</taxon>
        <taxon>Sar</taxon>
        <taxon>Stramenopiles</taxon>
        <taxon>Ochrophyta</taxon>
        <taxon>Bolidophyceae</taxon>
        <taxon>Parmales</taxon>
        <taxon>Triparmaceae</taxon>
        <taxon>Triparma</taxon>
    </lineage>
</organism>
<dbReference type="AlphaFoldDB" id="A0A9W7A0M3"/>
<feature type="chain" id="PRO_5040748956" evidence="1">
    <location>
        <begin position="24"/>
        <end position="152"/>
    </location>
</feature>
<dbReference type="Proteomes" id="UP001162640">
    <property type="component" value="Unassembled WGS sequence"/>
</dbReference>
<evidence type="ECO:0000313" key="3">
    <source>
        <dbReference type="Proteomes" id="UP001162640"/>
    </source>
</evidence>
<proteinExistence type="predicted"/>
<evidence type="ECO:0000313" key="2">
    <source>
        <dbReference type="EMBL" id="GMH61876.1"/>
    </source>
</evidence>
<name>A0A9W7A0M3_9STRA</name>
<sequence>MAAKLLLLAVFLLLLTLVPDCSSFSLESPSRTLRRSSLFSSSSSTSSPNLPPDLLPSLRATFLTESLNDQARRSKFTQYCSTSPHPLPQISSAIQSLAVEVQETAWKDIEEKQNEEDWKEGGKEYWKFWTCVDLVVMSRVMVKNNTPNTPEK</sequence>
<protein>
    <submittedName>
        <fullName evidence="2">Uncharacterized protein</fullName>
    </submittedName>
</protein>
<feature type="signal peptide" evidence="1">
    <location>
        <begin position="1"/>
        <end position="23"/>
    </location>
</feature>
<gene>
    <name evidence="2" type="ORF">TL16_g03351</name>
</gene>
<keyword evidence="1" id="KW-0732">Signal</keyword>
<dbReference type="EMBL" id="BLQM01000088">
    <property type="protein sequence ID" value="GMH61876.1"/>
    <property type="molecule type" value="Genomic_DNA"/>
</dbReference>